<evidence type="ECO:0000256" key="7">
    <source>
        <dbReference type="ARBA" id="ARBA00023136"/>
    </source>
</evidence>
<feature type="transmembrane region" description="Helical" evidence="8">
    <location>
        <begin position="138"/>
        <end position="155"/>
    </location>
</feature>
<reference evidence="9 10" key="1">
    <citation type="journal article" date="2021" name="Sci. Rep.">
        <title>The distribution of antibiotic resistance genes in chicken gut microbiota commensals.</title>
        <authorList>
            <person name="Juricova H."/>
            <person name="Matiasovicova J."/>
            <person name="Kubasova T."/>
            <person name="Cejkova D."/>
            <person name="Rychlik I."/>
        </authorList>
    </citation>
    <scope>NUCLEOTIDE SEQUENCE [LARGE SCALE GENOMIC DNA]</scope>
    <source>
        <strain evidence="9 10">An829</strain>
    </source>
</reference>
<keyword evidence="4" id="KW-1003">Cell membrane</keyword>
<feature type="transmembrane region" description="Helical" evidence="8">
    <location>
        <begin position="227"/>
        <end position="245"/>
    </location>
</feature>
<feature type="transmembrane region" description="Helical" evidence="8">
    <location>
        <begin position="370"/>
        <end position="396"/>
    </location>
</feature>
<organism evidence="9 10">
    <name type="scientific">Sutterella massiliensis</name>
    <dbReference type="NCBI Taxonomy" id="1816689"/>
    <lineage>
        <taxon>Bacteria</taxon>
        <taxon>Pseudomonadati</taxon>
        <taxon>Pseudomonadota</taxon>
        <taxon>Betaproteobacteria</taxon>
        <taxon>Burkholderiales</taxon>
        <taxon>Sutterellaceae</taxon>
        <taxon>Sutterella</taxon>
    </lineage>
</organism>
<dbReference type="PANTHER" id="PTHR42002">
    <property type="entry name" value="ANAEROBIC C4-DICARBOXYLATE TRANSPORTER DCUC-RELATED"/>
    <property type="match status" value="1"/>
</dbReference>
<evidence type="ECO:0000313" key="10">
    <source>
        <dbReference type="Proteomes" id="UP000715095"/>
    </source>
</evidence>
<evidence type="ECO:0000256" key="5">
    <source>
        <dbReference type="ARBA" id="ARBA00022692"/>
    </source>
</evidence>
<name>A0ABS2DQP5_9BURK</name>
<feature type="transmembrane region" description="Helical" evidence="8">
    <location>
        <begin position="27"/>
        <end position="51"/>
    </location>
</feature>
<keyword evidence="6 8" id="KW-1133">Transmembrane helix</keyword>
<dbReference type="InterPro" id="IPR018385">
    <property type="entry name" value="C4_dicarb_anaerob_car-like"/>
</dbReference>
<keyword evidence="3" id="KW-0813">Transport</keyword>
<protein>
    <submittedName>
        <fullName evidence="9">C4-dicarboxylate transporter DcuC</fullName>
    </submittedName>
</protein>
<comment type="subcellular location">
    <subcellularLocation>
        <location evidence="1">Cell membrane</location>
        <topology evidence="1">Multi-pass membrane protein</topology>
    </subcellularLocation>
</comment>
<evidence type="ECO:0000256" key="3">
    <source>
        <dbReference type="ARBA" id="ARBA00022448"/>
    </source>
</evidence>
<feature type="transmembrane region" description="Helical" evidence="8">
    <location>
        <begin position="57"/>
        <end position="76"/>
    </location>
</feature>
<feature type="transmembrane region" description="Helical" evidence="8">
    <location>
        <begin position="290"/>
        <end position="310"/>
    </location>
</feature>
<feature type="transmembrane region" description="Helical" evidence="8">
    <location>
        <begin position="330"/>
        <end position="349"/>
    </location>
</feature>
<dbReference type="PANTHER" id="PTHR42002:SF2">
    <property type="entry name" value="ANAEROBIC C4-DICARBOXYLATE TRANSPORTER DCUC-RELATED"/>
    <property type="match status" value="1"/>
</dbReference>
<comment type="caution">
    <text evidence="9">The sequence shown here is derived from an EMBL/GenBank/DDBJ whole genome shotgun (WGS) entry which is preliminary data.</text>
</comment>
<evidence type="ECO:0000256" key="2">
    <source>
        <dbReference type="ARBA" id="ARBA00005275"/>
    </source>
</evidence>
<dbReference type="EMBL" id="JACJJC010000003">
    <property type="protein sequence ID" value="MBM6703452.1"/>
    <property type="molecule type" value="Genomic_DNA"/>
</dbReference>
<sequence length="422" mass="43529">MGITQWLAVAMIFVVIYGLIKRYETRLVLIGSGLVLCLLSWDLIGGLNAFAKSMTNSSLVMAICASMGFAFVARYTNADRSLVHYLASPIRGLGVLLVPVCTAITFFVNIAIPSAAGCAAAVGSTLIPVMLRAGIKPAGAAAAVLAGTIGSYLSPGTSHNPYVANMAGIDVMDFIAFHAPYSLIIGAFGVVGTLLFCILFGDHKGDANAKVDESKLQKQDDFKPSPVLALVPLVPITILVVGNLWCPFIKMGVAQAMVLGAVIALVLARANPQTFTKEFFNGTGKGYADVMGIIIAAGVFAAGLKSAGLIDTFVQALKESNEIARWGGSIGPFIMGVITGSGDAATLAFNETVTPHAKDFGMTIEGLGGLAFLAGAAGRTASPLAGVTILVSGIAMVSPIEVVKRTAVPMLAATIVCALIMV</sequence>
<evidence type="ECO:0000256" key="1">
    <source>
        <dbReference type="ARBA" id="ARBA00004651"/>
    </source>
</evidence>
<dbReference type="Proteomes" id="UP000715095">
    <property type="component" value="Unassembled WGS sequence"/>
</dbReference>
<dbReference type="RefSeq" id="WP_205101920.1">
    <property type="nucleotide sequence ID" value="NZ_JACJJC010000003.1"/>
</dbReference>
<feature type="transmembrane region" description="Helical" evidence="8">
    <location>
        <begin position="6"/>
        <end position="20"/>
    </location>
</feature>
<dbReference type="NCBIfam" id="TIGR00771">
    <property type="entry name" value="DcuC"/>
    <property type="match status" value="1"/>
</dbReference>
<accession>A0ABS2DQP5</accession>
<dbReference type="NCBIfam" id="NF037994">
    <property type="entry name" value="DcuC_1"/>
    <property type="match status" value="1"/>
</dbReference>
<evidence type="ECO:0000256" key="8">
    <source>
        <dbReference type="SAM" id="Phobius"/>
    </source>
</evidence>
<proteinExistence type="inferred from homology"/>
<evidence type="ECO:0000256" key="6">
    <source>
        <dbReference type="ARBA" id="ARBA00022989"/>
    </source>
</evidence>
<evidence type="ECO:0000313" key="9">
    <source>
        <dbReference type="EMBL" id="MBM6703452.1"/>
    </source>
</evidence>
<comment type="similarity">
    <text evidence="2">Belongs to the DcuC/DcuD transporter (TC 2.A.61) family.</text>
</comment>
<evidence type="ECO:0000256" key="4">
    <source>
        <dbReference type="ARBA" id="ARBA00022475"/>
    </source>
</evidence>
<gene>
    <name evidence="9" type="primary">dcuC</name>
    <name evidence="9" type="ORF">H6A60_02940</name>
</gene>
<keyword evidence="7 8" id="KW-0472">Membrane</keyword>
<feature type="transmembrane region" description="Helical" evidence="8">
    <location>
        <begin position="251"/>
        <end position="270"/>
    </location>
</feature>
<dbReference type="Pfam" id="PF03606">
    <property type="entry name" value="DcuC"/>
    <property type="match status" value="1"/>
</dbReference>
<dbReference type="InterPro" id="IPR004669">
    <property type="entry name" value="C4_dicarb_anaerob_car"/>
</dbReference>
<keyword evidence="5 8" id="KW-0812">Transmembrane</keyword>
<feature type="transmembrane region" description="Helical" evidence="8">
    <location>
        <begin position="88"/>
        <end position="108"/>
    </location>
</feature>
<feature type="transmembrane region" description="Helical" evidence="8">
    <location>
        <begin position="175"/>
        <end position="200"/>
    </location>
</feature>
<keyword evidence="10" id="KW-1185">Reference proteome</keyword>